<evidence type="ECO:0000256" key="2">
    <source>
        <dbReference type="ARBA" id="ARBA00010961"/>
    </source>
</evidence>
<comment type="caution">
    <text evidence="7">The sequence shown here is derived from an EMBL/GenBank/DDBJ whole genome shotgun (WGS) entry which is preliminary data.</text>
</comment>
<organism evidence="7 8">
    <name type="scientific">Gluconacetobacter takamatsuzukensis</name>
    <dbReference type="NCBI Taxonomy" id="1286190"/>
    <lineage>
        <taxon>Bacteria</taxon>
        <taxon>Pseudomonadati</taxon>
        <taxon>Pseudomonadota</taxon>
        <taxon>Alphaproteobacteria</taxon>
        <taxon>Acetobacterales</taxon>
        <taxon>Acetobacteraceae</taxon>
        <taxon>Gluconacetobacter</taxon>
    </lineage>
</organism>
<sequence>MIRIDAIQPDSVPISFPGAESDRPKAGGASPSGGNRSGSNAAAPGDGDTVTLSAEALAALAVLSSETTEDPQALQDTPLPPEMQPADAEDAPPDPTNQIPSAIIDAAQADMEAAVLTMGANEGMPTPAIWGRAYERTLMSAPDHAAPTPAQTRTAPPPGPGQTDSATPDTAENTILANDVERALTERLLNSGLDDDPGTHFLAGRPTDHAGNRPQTVTDPMVPDLSHDLTGSTDPESIAQNVQNLPQVDERMVAMYAPPMGNRPIREPAPEIDDTDPPPEPTGRVTGALLDAVAAWQGRRLNALYPVIFFDTLQVKVRDDSIVRDKPVHVVRGMHLDGTMDMLGLWLERHQTTGFGRHIMDALKRRGMEDILMAVAEGADGIPAAIHAAFPQALVHPSIAHLLHHLPNVMAVTDRVAMADSPWGQMLQSAAHTIAASNAMLGRAIQARGYFANDQAALAFLYLTLNSARAS</sequence>
<dbReference type="Pfam" id="PF00872">
    <property type="entry name" value="Transposase_mut"/>
    <property type="match status" value="1"/>
</dbReference>
<reference evidence="7 8" key="1">
    <citation type="submission" date="2020-04" db="EMBL/GenBank/DDBJ databases">
        <title>Description of novel Gluconacetobacter.</title>
        <authorList>
            <person name="Sombolestani A."/>
        </authorList>
    </citation>
    <scope>NUCLEOTIDE SEQUENCE [LARGE SCALE GENOMIC DNA]</scope>
    <source>
        <strain evidence="7 8">LMG 27800</strain>
    </source>
</reference>
<dbReference type="InterPro" id="IPR001207">
    <property type="entry name" value="Transposase_mutator"/>
</dbReference>
<evidence type="ECO:0000313" key="7">
    <source>
        <dbReference type="EMBL" id="MBB2204582.1"/>
    </source>
</evidence>
<name>A0A7W4KCT4_9PROT</name>
<dbReference type="GO" id="GO:0006313">
    <property type="term" value="P:DNA transposition"/>
    <property type="evidence" value="ECO:0007669"/>
    <property type="project" value="InterPro"/>
</dbReference>
<accession>A0A7W4KCT4</accession>
<protein>
    <recommendedName>
        <fullName evidence="9">Mutator family transposase</fullName>
    </recommendedName>
</protein>
<comment type="similarity">
    <text evidence="2">Belongs to the transposase mutator family.</text>
</comment>
<keyword evidence="3" id="KW-0815">Transposition</keyword>
<evidence type="ECO:0000256" key="5">
    <source>
        <dbReference type="ARBA" id="ARBA00023172"/>
    </source>
</evidence>
<comment type="function">
    <text evidence="1">Required for the transposition of the insertion element.</text>
</comment>
<evidence type="ECO:0000256" key="3">
    <source>
        <dbReference type="ARBA" id="ARBA00022578"/>
    </source>
</evidence>
<dbReference type="GO" id="GO:0003677">
    <property type="term" value="F:DNA binding"/>
    <property type="evidence" value="ECO:0007669"/>
    <property type="project" value="UniProtKB-KW"/>
</dbReference>
<proteinExistence type="inferred from homology"/>
<feature type="region of interest" description="Disordered" evidence="6">
    <location>
        <begin position="1"/>
        <end position="99"/>
    </location>
</feature>
<feature type="compositionally biased region" description="Low complexity" evidence="6">
    <location>
        <begin position="145"/>
        <end position="154"/>
    </location>
</feature>
<gene>
    <name evidence="7" type="ORF">HLH27_06045</name>
</gene>
<feature type="region of interest" description="Disordered" evidence="6">
    <location>
        <begin position="190"/>
        <end position="237"/>
    </location>
</feature>
<dbReference type="PANTHER" id="PTHR33217:SF5">
    <property type="entry name" value="MUTATOR FAMILY TRANSPOSASE"/>
    <property type="match status" value="1"/>
</dbReference>
<keyword evidence="8" id="KW-1185">Reference proteome</keyword>
<evidence type="ECO:0008006" key="9">
    <source>
        <dbReference type="Google" id="ProtNLM"/>
    </source>
</evidence>
<dbReference type="AlphaFoldDB" id="A0A7W4KCT4"/>
<dbReference type="EMBL" id="JABEQK010000003">
    <property type="protein sequence ID" value="MBB2204582.1"/>
    <property type="molecule type" value="Genomic_DNA"/>
</dbReference>
<dbReference type="Proteomes" id="UP000540556">
    <property type="component" value="Unassembled WGS sequence"/>
</dbReference>
<evidence type="ECO:0000256" key="1">
    <source>
        <dbReference type="ARBA" id="ARBA00002190"/>
    </source>
</evidence>
<evidence type="ECO:0000256" key="4">
    <source>
        <dbReference type="ARBA" id="ARBA00023125"/>
    </source>
</evidence>
<dbReference type="GO" id="GO:0004803">
    <property type="term" value="F:transposase activity"/>
    <property type="evidence" value="ECO:0007669"/>
    <property type="project" value="InterPro"/>
</dbReference>
<dbReference type="RefSeq" id="WP_182948659.1">
    <property type="nucleotide sequence ID" value="NZ_JABEQK010000003.1"/>
</dbReference>
<evidence type="ECO:0000313" key="8">
    <source>
        <dbReference type="Proteomes" id="UP000540556"/>
    </source>
</evidence>
<evidence type="ECO:0000256" key="6">
    <source>
        <dbReference type="SAM" id="MobiDB-lite"/>
    </source>
</evidence>
<feature type="compositionally biased region" description="Low complexity" evidence="6">
    <location>
        <begin position="49"/>
        <end position="66"/>
    </location>
</feature>
<keyword evidence="5" id="KW-0233">DNA recombination</keyword>
<keyword evidence="4" id="KW-0238">DNA-binding</keyword>
<dbReference type="PANTHER" id="PTHR33217">
    <property type="entry name" value="TRANSPOSASE FOR INSERTION SEQUENCE ELEMENT IS1081"/>
    <property type="match status" value="1"/>
</dbReference>
<feature type="region of interest" description="Disordered" evidence="6">
    <location>
        <begin position="143"/>
        <end position="169"/>
    </location>
</feature>